<dbReference type="HOGENOM" id="CLU_2016674_0_0_1"/>
<name>A0A0C9W650_SPHS4</name>
<sequence>MANYDNSRLESVKAIASETVQVGYETPFNAIQIYQNEDGMHISYKGHMLSIAAWRQGLHQLLKETEAAVGEILSVDLQIPHNYADSWSNVKTSGYSWVECPGLRKYKKLLLQHYIQHRALCCV</sequence>
<protein>
    <submittedName>
        <fullName evidence="1">Uncharacterized protein</fullName>
    </submittedName>
</protein>
<reference evidence="1 2" key="1">
    <citation type="submission" date="2014-06" db="EMBL/GenBank/DDBJ databases">
        <title>Evolutionary Origins and Diversification of the Mycorrhizal Mutualists.</title>
        <authorList>
            <consortium name="DOE Joint Genome Institute"/>
            <consortium name="Mycorrhizal Genomics Consortium"/>
            <person name="Kohler A."/>
            <person name="Kuo A."/>
            <person name="Nagy L.G."/>
            <person name="Floudas D."/>
            <person name="Copeland A."/>
            <person name="Barry K.W."/>
            <person name="Cichocki N."/>
            <person name="Veneault-Fourrey C."/>
            <person name="LaButti K."/>
            <person name="Lindquist E.A."/>
            <person name="Lipzen A."/>
            <person name="Lundell T."/>
            <person name="Morin E."/>
            <person name="Murat C."/>
            <person name="Riley R."/>
            <person name="Ohm R."/>
            <person name="Sun H."/>
            <person name="Tunlid A."/>
            <person name="Henrissat B."/>
            <person name="Grigoriev I.V."/>
            <person name="Hibbett D.S."/>
            <person name="Martin F."/>
        </authorList>
    </citation>
    <scope>NUCLEOTIDE SEQUENCE [LARGE SCALE GENOMIC DNA]</scope>
    <source>
        <strain evidence="1 2">SS14</strain>
    </source>
</reference>
<organism evidence="1 2">
    <name type="scientific">Sphaerobolus stellatus (strain SS14)</name>
    <dbReference type="NCBI Taxonomy" id="990650"/>
    <lineage>
        <taxon>Eukaryota</taxon>
        <taxon>Fungi</taxon>
        <taxon>Dikarya</taxon>
        <taxon>Basidiomycota</taxon>
        <taxon>Agaricomycotina</taxon>
        <taxon>Agaricomycetes</taxon>
        <taxon>Phallomycetidae</taxon>
        <taxon>Geastrales</taxon>
        <taxon>Sphaerobolaceae</taxon>
        <taxon>Sphaerobolus</taxon>
    </lineage>
</organism>
<dbReference type="AlphaFoldDB" id="A0A0C9W650"/>
<gene>
    <name evidence="1" type="ORF">M422DRAFT_248266</name>
</gene>
<accession>A0A0C9W650</accession>
<dbReference type="OrthoDB" id="2799352at2759"/>
<dbReference type="Proteomes" id="UP000054279">
    <property type="component" value="Unassembled WGS sequence"/>
</dbReference>
<proteinExistence type="predicted"/>
<dbReference type="EMBL" id="KN837099">
    <property type="protein sequence ID" value="KIJ48096.1"/>
    <property type="molecule type" value="Genomic_DNA"/>
</dbReference>
<keyword evidence="2" id="KW-1185">Reference proteome</keyword>
<evidence type="ECO:0000313" key="1">
    <source>
        <dbReference type="EMBL" id="KIJ48096.1"/>
    </source>
</evidence>
<evidence type="ECO:0000313" key="2">
    <source>
        <dbReference type="Proteomes" id="UP000054279"/>
    </source>
</evidence>